<sequence>MALEIERKFKLKTPSVLDGLTGEHYLQAYLARGAVLLRVRVAAERAWLTLKSAPLSATTRQEWEYPIPVADALQMARQPGAYALEKTRFFIDYKGHTFEVDRYHGGLEGLYTVEVEMAAEHTQVELPAWVGEELTGRKGWDNESLARNGWPEA</sequence>
<dbReference type="PANTHER" id="PTHR40114">
    <property type="entry name" value="SLR0698 PROTEIN"/>
    <property type="match status" value="1"/>
</dbReference>
<evidence type="ECO:0000313" key="2">
    <source>
        <dbReference type="EMBL" id="MDD0813696.1"/>
    </source>
</evidence>
<proteinExistence type="predicted"/>
<feature type="domain" description="CYTH" evidence="1">
    <location>
        <begin position="2"/>
        <end position="153"/>
    </location>
</feature>
<dbReference type="SMART" id="SM01118">
    <property type="entry name" value="CYTH"/>
    <property type="match status" value="1"/>
</dbReference>
<dbReference type="InterPro" id="IPR012042">
    <property type="entry name" value="NeuTTM/CthTTM-like"/>
</dbReference>
<gene>
    <name evidence="2" type="ORF">PSQ39_03555</name>
</gene>
<dbReference type="SUPFAM" id="SSF55154">
    <property type="entry name" value="CYTH-like phosphatases"/>
    <property type="match status" value="1"/>
</dbReference>
<dbReference type="PANTHER" id="PTHR40114:SF1">
    <property type="entry name" value="SLR0698 PROTEIN"/>
    <property type="match status" value="1"/>
</dbReference>
<dbReference type="CDD" id="cd07891">
    <property type="entry name" value="CYTH-like_CthTTM-like_1"/>
    <property type="match status" value="1"/>
</dbReference>
<dbReference type="PIRSF" id="PIRSF016487">
    <property type="entry name" value="CYTH_UCP016487"/>
    <property type="match status" value="1"/>
</dbReference>
<evidence type="ECO:0000313" key="3">
    <source>
        <dbReference type="Proteomes" id="UP001528672"/>
    </source>
</evidence>
<reference evidence="2 3" key="1">
    <citation type="submission" date="2023-02" db="EMBL/GenBank/DDBJ databases">
        <title>Bacterial whole genome sequence for Curvibacter sp. HBC28.</title>
        <authorList>
            <person name="Le V."/>
            <person name="Ko S.-R."/>
            <person name="Ahn C.-Y."/>
            <person name="Oh H.-M."/>
        </authorList>
    </citation>
    <scope>NUCLEOTIDE SEQUENCE [LARGE SCALE GENOMIC DNA]</scope>
    <source>
        <strain evidence="2 3">HBC28</strain>
    </source>
</reference>
<name>A0ABT5MB86_9BURK</name>
<evidence type="ECO:0000259" key="1">
    <source>
        <dbReference type="PROSITE" id="PS51707"/>
    </source>
</evidence>
<dbReference type="RefSeq" id="WP_273925213.1">
    <property type="nucleotide sequence ID" value="NZ_JAQSIO010000001.1"/>
</dbReference>
<protein>
    <submittedName>
        <fullName evidence="2">CYTH domain-containing protein</fullName>
    </submittedName>
</protein>
<accession>A0ABT5MB86</accession>
<dbReference type="Gene3D" id="2.40.320.10">
    <property type="entry name" value="Hypothetical Protein Pfu-838710-001"/>
    <property type="match status" value="1"/>
</dbReference>
<organism evidence="2 3">
    <name type="scientific">Curvibacter microcysteis</name>
    <dbReference type="NCBI Taxonomy" id="3026419"/>
    <lineage>
        <taxon>Bacteria</taxon>
        <taxon>Pseudomonadati</taxon>
        <taxon>Pseudomonadota</taxon>
        <taxon>Betaproteobacteria</taxon>
        <taxon>Burkholderiales</taxon>
        <taxon>Comamonadaceae</taxon>
        <taxon>Curvibacter</taxon>
    </lineage>
</organism>
<dbReference type="PROSITE" id="PS51707">
    <property type="entry name" value="CYTH"/>
    <property type="match status" value="1"/>
</dbReference>
<keyword evidence="3" id="KW-1185">Reference proteome</keyword>
<dbReference type="InterPro" id="IPR033469">
    <property type="entry name" value="CYTH-like_dom_sf"/>
</dbReference>
<dbReference type="InterPro" id="IPR023577">
    <property type="entry name" value="CYTH_domain"/>
</dbReference>
<comment type="caution">
    <text evidence="2">The sequence shown here is derived from an EMBL/GenBank/DDBJ whole genome shotgun (WGS) entry which is preliminary data.</text>
</comment>
<dbReference type="Pfam" id="PF01928">
    <property type="entry name" value="CYTH"/>
    <property type="match status" value="1"/>
</dbReference>
<dbReference type="Proteomes" id="UP001528672">
    <property type="component" value="Unassembled WGS sequence"/>
</dbReference>
<dbReference type="EMBL" id="JAQSIO010000001">
    <property type="protein sequence ID" value="MDD0813696.1"/>
    <property type="molecule type" value="Genomic_DNA"/>
</dbReference>